<name>A0A9W8J902_9AGAR</name>
<reference evidence="1" key="1">
    <citation type="submission" date="2022-06" db="EMBL/GenBank/DDBJ databases">
        <title>Genome Sequence of Candolleomyces eurysporus.</title>
        <authorList>
            <person name="Buettner E."/>
        </authorList>
    </citation>
    <scope>NUCLEOTIDE SEQUENCE</scope>
    <source>
        <strain evidence="1">VTCC 930004</strain>
    </source>
</reference>
<dbReference type="EMBL" id="JANBPK010000862">
    <property type="protein sequence ID" value="KAJ2929674.1"/>
    <property type="molecule type" value="Genomic_DNA"/>
</dbReference>
<sequence>MLNSLNEWRSRDYSLPLSFIVVGKAEIPEEESFEIWAMVANSKTKQVK</sequence>
<gene>
    <name evidence="1" type="ORF">H1R20_g7420</name>
</gene>
<proteinExistence type="predicted"/>
<feature type="non-terminal residue" evidence="1">
    <location>
        <position position="48"/>
    </location>
</feature>
<evidence type="ECO:0000313" key="1">
    <source>
        <dbReference type="EMBL" id="KAJ2929674.1"/>
    </source>
</evidence>
<accession>A0A9W8J902</accession>
<organism evidence="1 2">
    <name type="scientific">Candolleomyces eurysporus</name>
    <dbReference type="NCBI Taxonomy" id="2828524"/>
    <lineage>
        <taxon>Eukaryota</taxon>
        <taxon>Fungi</taxon>
        <taxon>Dikarya</taxon>
        <taxon>Basidiomycota</taxon>
        <taxon>Agaricomycotina</taxon>
        <taxon>Agaricomycetes</taxon>
        <taxon>Agaricomycetidae</taxon>
        <taxon>Agaricales</taxon>
        <taxon>Agaricineae</taxon>
        <taxon>Psathyrellaceae</taxon>
        <taxon>Candolleomyces</taxon>
    </lineage>
</organism>
<comment type="caution">
    <text evidence="1">The sequence shown here is derived from an EMBL/GenBank/DDBJ whole genome shotgun (WGS) entry which is preliminary data.</text>
</comment>
<dbReference type="AlphaFoldDB" id="A0A9W8J902"/>
<keyword evidence="2" id="KW-1185">Reference proteome</keyword>
<protein>
    <submittedName>
        <fullName evidence="1">Uncharacterized protein</fullName>
    </submittedName>
</protein>
<dbReference type="Proteomes" id="UP001140091">
    <property type="component" value="Unassembled WGS sequence"/>
</dbReference>
<evidence type="ECO:0000313" key="2">
    <source>
        <dbReference type="Proteomes" id="UP001140091"/>
    </source>
</evidence>